<keyword evidence="4" id="KW-1134">Transmembrane beta strand</keyword>
<keyword evidence="9" id="KW-0732">Signal</keyword>
<dbReference type="GO" id="GO:0015562">
    <property type="term" value="F:efflux transmembrane transporter activity"/>
    <property type="evidence" value="ECO:0007669"/>
    <property type="project" value="InterPro"/>
</dbReference>
<dbReference type="SUPFAM" id="SSF56954">
    <property type="entry name" value="Outer membrane efflux proteins (OEP)"/>
    <property type="match status" value="1"/>
</dbReference>
<comment type="similarity">
    <text evidence="2">Belongs to the outer membrane factor (OMF) (TC 1.B.17) family.</text>
</comment>
<evidence type="ECO:0000256" key="3">
    <source>
        <dbReference type="ARBA" id="ARBA00022448"/>
    </source>
</evidence>
<dbReference type="OrthoDB" id="367883at2"/>
<keyword evidence="3" id="KW-0813">Transport</keyword>
<dbReference type="EMBL" id="MQUC01000003">
    <property type="protein sequence ID" value="PRP67960.1"/>
    <property type="molecule type" value="Genomic_DNA"/>
</dbReference>
<keyword evidence="7" id="KW-0998">Cell outer membrane</keyword>
<dbReference type="Pfam" id="PF02321">
    <property type="entry name" value="OEP"/>
    <property type="match status" value="2"/>
</dbReference>
<evidence type="ECO:0000313" key="10">
    <source>
        <dbReference type="EMBL" id="PRP67960.1"/>
    </source>
</evidence>
<evidence type="ECO:0000256" key="1">
    <source>
        <dbReference type="ARBA" id="ARBA00004442"/>
    </source>
</evidence>
<evidence type="ECO:0000256" key="5">
    <source>
        <dbReference type="ARBA" id="ARBA00022692"/>
    </source>
</evidence>
<proteinExistence type="inferred from homology"/>
<gene>
    <name evidence="10" type="ORF">BST86_13095</name>
</gene>
<dbReference type="GO" id="GO:1990281">
    <property type="term" value="C:efflux pump complex"/>
    <property type="evidence" value="ECO:0007669"/>
    <property type="project" value="TreeGrafter"/>
</dbReference>
<dbReference type="GO" id="GO:0009279">
    <property type="term" value="C:cell outer membrane"/>
    <property type="evidence" value="ECO:0007669"/>
    <property type="project" value="UniProtKB-SubCell"/>
</dbReference>
<evidence type="ECO:0000256" key="8">
    <source>
        <dbReference type="SAM" id="Coils"/>
    </source>
</evidence>
<accession>A0A2S9WWV9</accession>
<organism evidence="10 11">
    <name type="scientific">Nonlabens agnitus</name>
    <dbReference type="NCBI Taxonomy" id="870484"/>
    <lineage>
        <taxon>Bacteria</taxon>
        <taxon>Pseudomonadati</taxon>
        <taxon>Bacteroidota</taxon>
        <taxon>Flavobacteriia</taxon>
        <taxon>Flavobacteriales</taxon>
        <taxon>Flavobacteriaceae</taxon>
        <taxon>Nonlabens</taxon>
    </lineage>
</organism>
<dbReference type="GO" id="GO:0015288">
    <property type="term" value="F:porin activity"/>
    <property type="evidence" value="ECO:0007669"/>
    <property type="project" value="TreeGrafter"/>
</dbReference>
<dbReference type="RefSeq" id="WP_105983648.1">
    <property type="nucleotide sequence ID" value="NZ_MQUC01000003.1"/>
</dbReference>
<dbReference type="PANTHER" id="PTHR30026">
    <property type="entry name" value="OUTER MEMBRANE PROTEIN TOLC"/>
    <property type="match status" value="1"/>
</dbReference>
<dbReference type="PANTHER" id="PTHR30026:SF20">
    <property type="entry name" value="OUTER MEMBRANE PROTEIN TOLC"/>
    <property type="match status" value="1"/>
</dbReference>
<protein>
    <submittedName>
        <fullName evidence="10">Transporter</fullName>
    </submittedName>
</protein>
<name>A0A2S9WWV9_9FLAO</name>
<evidence type="ECO:0000256" key="7">
    <source>
        <dbReference type="ARBA" id="ARBA00023237"/>
    </source>
</evidence>
<keyword evidence="8" id="KW-0175">Coiled coil</keyword>
<feature type="coiled-coil region" evidence="8">
    <location>
        <begin position="172"/>
        <end position="223"/>
    </location>
</feature>
<dbReference type="InterPro" id="IPR003423">
    <property type="entry name" value="OMP_efflux"/>
</dbReference>
<evidence type="ECO:0000256" key="4">
    <source>
        <dbReference type="ARBA" id="ARBA00022452"/>
    </source>
</evidence>
<keyword evidence="11" id="KW-1185">Reference proteome</keyword>
<evidence type="ECO:0000313" key="11">
    <source>
        <dbReference type="Proteomes" id="UP000239532"/>
    </source>
</evidence>
<feature type="chain" id="PRO_5015550293" evidence="9">
    <location>
        <begin position="20"/>
        <end position="461"/>
    </location>
</feature>
<keyword evidence="5" id="KW-0812">Transmembrane</keyword>
<keyword evidence="6" id="KW-0472">Membrane</keyword>
<reference evidence="10 11" key="1">
    <citation type="submission" date="2016-11" db="EMBL/GenBank/DDBJ databases">
        <title>Trade-off between light-utilization and light-protection in marine flavobacteria.</title>
        <authorList>
            <person name="Kumagai Y."/>
        </authorList>
    </citation>
    <scope>NUCLEOTIDE SEQUENCE [LARGE SCALE GENOMIC DNA]</scope>
    <source>
        <strain evidence="10 11">JCM 17109</strain>
    </source>
</reference>
<dbReference type="AlphaFoldDB" id="A0A2S9WWV9"/>
<evidence type="ECO:0000256" key="6">
    <source>
        <dbReference type="ARBA" id="ARBA00023136"/>
    </source>
</evidence>
<comment type="caution">
    <text evidence="10">The sequence shown here is derived from an EMBL/GenBank/DDBJ whole genome shotgun (WGS) entry which is preliminary data.</text>
</comment>
<sequence>MNRLSYVTLILMFFAFAKANSQQTTTGLESYAFTLEEAIDFALNNNYQALNAKRDIAAALKQKWETTATGLPQVTGTADYQNQLKQPITPLPGEIAGGEPGTFVPVAFSPRQSANLTATLSQIIFDGSYIVALEASKTFLDFSENANNKTKLEVRKGVINAYGGVLLSQENVDIVTRNLETVEKNLNETRKIYENGLTEEEDVEQLQITYLQLTNQLNSARRQTEIAMNMLQLALGIDLKETITLKDDLESLALKTIDPALTNENLNLEQSVDYQIARNLSEQRRLEYKLERSKALPKVTAFVNYGTQAFDDDFVFFNSNTQWFQQSIAGLSINWPVFTSFGRKARVDRAKIAWDQALTDQVRAEQEIELEYERAVNEYQLAIDTYFTSKQNLQLAERIENKNEIKFTEGIATSFDLRQAQTQLYEAQSEYLNSMYQVITNKAALETVLNTPEYLTNNDQD</sequence>
<dbReference type="InterPro" id="IPR051906">
    <property type="entry name" value="TolC-like"/>
</dbReference>
<evidence type="ECO:0000256" key="9">
    <source>
        <dbReference type="SAM" id="SignalP"/>
    </source>
</evidence>
<dbReference type="Proteomes" id="UP000239532">
    <property type="component" value="Unassembled WGS sequence"/>
</dbReference>
<dbReference type="Gene3D" id="1.20.1600.10">
    <property type="entry name" value="Outer membrane efflux proteins (OEP)"/>
    <property type="match status" value="1"/>
</dbReference>
<comment type="subcellular location">
    <subcellularLocation>
        <location evidence="1">Cell outer membrane</location>
    </subcellularLocation>
</comment>
<feature type="signal peptide" evidence="9">
    <location>
        <begin position="1"/>
        <end position="19"/>
    </location>
</feature>
<evidence type="ECO:0000256" key="2">
    <source>
        <dbReference type="ARBA" id="ARBA00007613"/>
    </source>
</evidence>